<dbReference type="OrthoDB" id="3251205at2759"/>
<name>A0A9P7DIV4_9AGAM</name>
<dbReference type="GeneID" id="64598830"/>
<dbReference type="InterPro" id="IPR040521">
    <property type="entry name" value="KDZ"/>
</dbReference>
<dbReference type="AlphaFoldDB" id="A0A9P7DIV4"/>
<accession>A0A9P7DIV4</accession>
<dbReference type="Pfam" id="PF18758">
    <property type="entry name" value="KDZ"/>
    <property type="match status" value="1"/>
</dbReference>
<dbReference type="EMBL" id="JABBWE010000025">
    <property type="protein sequence ID" value="KAG1794598.1"/>
    <property type="molecule type" value="Genomic_DNA"/>
</dbReference>
<evidence type="ECO:0000313" key="1">
    <source>
        <dbReference type="EMBL" id="KAG1794598.1"/>
    </source>
</evidence>
<reference evidence="1" key="1">
    <citation type="journal article" date="2020" name="New Phytol.">
        <title>Comparative genomics reveals dynamic genome evolution in host specialist ectomycorrhizal fungi.</title>
        <authorList>
            <person name="Lofgren L.A."/>
            <person name="Nguyen N.H."/>
            <person name="Vilgalys R."/>
            <person name="Ruytinx J."/>
            <person name="Liao H.L."/>
            <person name="Branco S."/>
            <person name="Kuo A."/>
            <person name="LaButti K."/>
            <person name="Lipzen A."/>
            <person name="Andreopoulos W."/>
            <person name="Pangilinan J."/>
            <person name="Riley R."/>
            <person name="Hundley H."/>
            <person name="Na H."/>
            <person name="Barry K."/>
            <person name="Grigoriev I.V."/>
            <person name="Stajich J.E."/>
            <person name="Kennedy P.G."/>
        </authorList>
    </citation>
    <scope>NUCLEOTIDE SEQUENCE</scope>
    <source>
        <strain evidence="1">S12</strain>
    </source>
</reference>
<dbReference type="PANTHER" id="PTHR33096:SF1">
    <property type="entry name" value="CXC1-LIKE CYSTEINE CLUSTER ASSOCIATED WITH KDZ TRANSPOSASES DOMAIN-CONTAINING PROTEIN"/>
    <property type="match status" value="1"/>
</dbReference>
<dbReference type="PANTHER" id="PTHR33096">
    <property type="entry name" value="CXC2 DOMAIN-CONTAINING PROTEIN"/>
    <property type="match status" value="1"/>
</dbReference>
<gene>
    <name evidence="1" type="ORF">HD556DRAFT_1431927</name>
</gene>
<evidence type="ECO:0008006" key="3">
    <source>
        <dbReference type="Google" id="ProtNLM"/>
    </source>
</evidence>
<protein>
    <recommendedName>
        <fullName evidence="3">CxC1-like cysteine cluster associated with KDZ transposases domain-containing protein</fullName>
    </recommendedName>
</protein>
<organism evidence="1 2">
    <name type="scientific">Suillus plorans</name>
    <dbReference type="NCBI Taxonomy" id="116603"/>
    <lineage>
        <taxon>Eukaryota</taxon>
        <taxon>Fungi</taxon>
        <taxon>Dikarya</taxon>
        <taxon>Basidiomycota</taxon>
        <taxon>Agaricomycotina</taxon>
        <taxon>Agaricomycetes</taxon>
        <taxon>Agaricomycetidae</taxon>
        <taxon>Boletales</taxon>
        <taxon>Suillineae</taxon>
        <taxon>Suillaceae</taxon>
        <taxon>Suillus</taxon>
    </lineage>
</organism>
<evidence type="ECO:0000313" key="2">
    <source>
        <dbReference type="Proteomes" id="UP000719766"/>
    </source>
</evidence>
<sequence length="753" mass="86834">MYIHWDTQLPALASSYLWWKHSKEEIHSAPLDGHFFHVTVIKTYALLRHGFLGCSPVEPSVAVDLATLEFYHHLRRRHPQLSIQTMTKTLCDLHHFSIVFNAYLNILRHIRSRVNEALGHDGVKAHEKCPCCTYMLKDEVQLVPSILVTQDGNNSSKQIANVGSVDEREFTSTYFLSREDVNTFKDEVKHRQHATYHEMSDAGDNNDILSSCLKWKSSAPEQQKKALDIYEVTGMFASACRHRFIIKACEMVRSVDYILNNFGEDVGLGYDVSCTFGEIVRNSPLLQKKAEDLRLRICVNSFHGYAHNRLCQVQHHPLYLAGFWLEDLETMERVFSSTNASARIIRYATRYHWKQALDMQFSQWDMDKYQELSKFLLNNYRQALNIINEYSPVVTKMTQSLSINEDTIESWIAEEYQFLLNLKEEPEEKILTCSYVQALNDRNIADRKWNQASEIFRHMPITHDIDYSQVAKQTARIEAARRTALQALLINVRAVGELEEKLGIAETWTEAHPDYISTMQYMRSHKFRRVLDNLQCLVVQRLFELSKANMAGTGYKLCVHIGKAIKTRSKAIQSALTEYNQLASSMEPPAPHLEWNDIVNYGFVSEFDLLKLAYSQHPEILSKPWTVPGNREVAVKYFKILRAREEIVRLNVEVRRLRTAISDGDTRLRSCISRLHNSDPDLSAEIEEIHRDRLRVDAVHQSLVGFSEAEEMTCIHDEANGTAEDDDIAADDELNDTMIRLGEFLENLALHSD</sequence>
<comment type="caution">
    <text evidence="1">The sequence shown here is derived from an EMBL/GenBank/DDBJ whole genome shotgun (WGS) entry which is preliminary data.</text>
</comment>
<dbReference type="RefSeq" id="XP_041160709.1">
    <property type="nucleotide sequence ID" value="XM_041305066.1"/>
</dbReference>
<dbReference type="Proteomes" id="UP000719766">
    <property type="component" value="Unassembled WGS sequence"/>
</dbReference>
<proteinExistence type="predicted"/>
<keyword evidence="2" id="KW-1185">Reference proteome</keyword>